<reference evidence="2 3" key="1">
    <citation type="journal article" date="2021" name="Sci. Rep.">
        <title>The genome of the diatom Chaetoceros tenuissimus carries an ancient integrated fragment of an extant virus.</title>
        <authorList>
            <person name="Hongo Y."/>
            <person name="Kimura K."/>
            <person name="Takaki Y."/>
            <person name="Yoshida Y."/>
            <person name="Baba S."/>
            <person name="Kobayashi G."/>
            <person name="Nagasaki K."/>
            <person name="Hano T."/>
            <person name="Tomaru Y."/>
        </authorList>
    </citation>
    <scope>NUCLEOTIDE SEQUENCE [LARGE SCALE GENOMIC DNA]</scope>
    <source>
        <strain evidence="2 3">NIES-3715</strain>
    </source>
</reference>
<dbReference type="AlphaFoldDB" id="A0AAD3CVR1"/>
<gene>
    <name evidence="2" type="ORF">CTEN210_09587</name>
</gene>
<proteinExistence type="predicted"/>
<name>A0AAD3CVR1_9STRA</name>
<evidence type="ECO:0000256" key="1">
    <source>
        <dbReference type="SAM" id="MobiDB-lite"/>
    </source>
</evidence>
<accession>A0AAD3CVR1</accession>
<evidence type="ECO:0000313" key="2">
    <source>
        <dbReference type="EMBL" id="GFH53111.1"/>
    </source>
</evidence>
<dbReference type="EMBL" id="BLLK01000046">
    <property type="protein sequence ID" value="GFH53111.1"/>
    <property type="molecule type" value="Genomic_DNA"/>
</dbReference>
<feature type="region of interest" description="Disordered" evidence="1">
    <location>
        <begin position="69"/>
        <end position="97"/>
    </location>
</feature>
<sequence>MGIRYSKRYPLTHEEAVALQLQRSHLQHHVDSADANFEATERHLAQARAHTACAKLLESTIQKVTGQRPLMNVNNIPSLDRKKKTRSDDNPSSETDFKVEAPISCLQAIENRERVEELIYLPFDESSNGTVDLTVGDERWVEV</sequence>
<keyword evidence="3" id="KW-1185">Reference proteome</keyword>
<comment type="caution">
    <text evidence="2">The sequence shown here is derived from an EMBL/GenBank/DDBJ whole genome shotgun (WGS) entry which is preliminary data.</text>
</comment>
<organism evidence="2 3">
    <name type="scientific">Chaetoceros tenuissimus</name>
    <dbReference type="NCBI Taxonomy" id="426638"/>
    <lineage>
        <taxon>Eukaryota</taxon>
        <taxon>Sar</taxon>
        <taxon>Stramenopiles</taxon>
        <taxon>Ochrophyta</taxon>
        <taxon>Bacillariophyta</taxon>
        <taxon>Coscinodiscophyceae</taxon>
        <taxon>Chaetocerotophycidae</taxon>
        <taxon>Chaetocerotales</taxon>
        <taxon>Chaetocerotaceae</taxon>
        <taxon>Chaetoceros</taxon>
    </lineage>
</organism>
<evidence type="ECO:0000313" key="3">
    <source>
        <dbReference type="Proteomes" id="UP001054902"/>
    </source>
</evidence>
<protein>
    <submittedName>
        <fullName evidence="2">Uncharacterized protein</fullName>
    </submittedName>
</protein>
<dbReference type="Proteomes" id="UP001054902">
    <property type="component" value="Unassembled WGS sequence"/>
</dbReference>